<proteinExistence type="predicted"/>
<keyword evidence="2" id="KW-1185">Reference proteome</keyword>
<dbReference type="RefSeq" id="WP_309939781.1">
    <property type="nucleotide sequence ID" value="NZ_AP025305.1"/>
</dbReference>
<reference evidence="1" key="1">
    <citation type="submission" date="2023-07" db="EMBL/GenBank/DDBJ databases">
        <title>Genomic Encyclopedia of Type Strains, Phase IV (KMG-IV): sequencing the most valuable type-strain genomes for metagenomic binning, comparative biology and taxonomic classification.</title>
        <authorList>
            <person name="Goeker M."/>
        </authorList>
    </citation>
    <scope>NUCLEOTIDE SEQUENCE</scope>
    <source>
        <strain evidence="1">DSM 26174</strain>
    </source>
</reference>
<comment type="caution">
    <text evidence="1">The sequence shown here is derived from an EMBL/GenBank/DDBJ whole genome shotgun (WGS) entry which is preliminary data.</text>
</comment>
<gene>
    <name evidence="1" type="ORF">HNQ88_003015</name>
</gene>
<evidence type="ECO:0000313" key="2">
    <source>
        <dbReference type="Proteomes" id="UP001185092"/>
    </source>
</evidence>
<dbReference type="AlphaFoldDB" id="A0AAE4BTT0"/>
<dbReference type="EMBL" id="JAVDQD010000003">
    <property type="protein sequence ID" value="MDR6239967.1"/>
    <property type="molecule type" value="Genomic_DNA"/>
</dbReference>
<dbReference type="Proteomes" id="UP001185092">
    <property type="component" value="Unassembled WGS sequence"/>
</dbReference>
<organism evidence="1 2">
    <name type="scientific">Aureibacter tunicatorum</name>
    <dbReference type="NCBI Taxonomy" id="866807"/>
    <lineage>
        <taxon>Bacteria</taxon>
        <taxon>Pseudomonadati</taxon>
        <taxon>Bacteroidota</taxon>
        <taxon>Cytophagia</taxon>
        <taxon>Cytophagales</taxon>
        <taxon>Persicobacteraceae</taxon>
        <taxon>Aureibacter</taxon>
    </lineage>
</organism>
<evidence type="ECO:0000313" key="1">
    <source>
        <dbReference type="EMBL" id="MDR6239967.1"/>
    </source>
</evidence>
<protein>
    <submittedName>
        <fullName evidence="1">Uncharacterized protein</fullName>
    </submittedName>
</protein>
<accession>A0AAE4BTT0</accession>
<name>A0AAE4BTT0_9BACT</name>
<sequence>MMVNIVIYLLSAFFVTPTLKVVESQLEVDPKVFICGESKIFHNDSTHNALVSNCKSGVWTQKKSEALDDGKRLCRCRY</sequence>